<accession>W7I0T3</accession>
<dbReference type="HOGENOM" id="CLU_001305_0_0_1"/>
<feature type="region of interest" description="Disordered" evidence="1">
    <location>
        <begin position="1"/>
        <end position="27"/>
    </location>
</feature>
<feature type="compositionally biased region" description="Low complexity" evidence="1">
    <location>
        <begin position="100"/>
        <end position="110"/>
    </location>
</feature>
<feature type="compositionally biased region" description="Polar residues" evidence="1">
    <location>
        <begin position="75"/>
        <end position="85"/>
    </location>
</feature>
<dbReference type="Proteomes" id="UP000024837">
    <property type="component" value="Unassembled WGS sequence"/>
</dbReference>
<dbReference type="InterPro" id="IPR011990">
    <property type="entry name" value="TPR-like_helical_dom_sf"/>
</dbReference>
<dbReference type="Gene3D" id="1.25.40.10">
    <property type="entry name" value="Tetratricopeptide repeat domain"/>
    <property type="match status" value="2"/>
</dbReference>
<protein>
    <recommendedName>
        <fullName evidence="2">CHAT domain-containing protein</fullName>
    </recommendedName>
</protein>
<name>W7I0T3_9PEZI</name>
<evidence type="ECO:0000313" key="3">
    <source>
        <dbReference type="EMBL" id="EWC46107.1"/>
    </source>
</evidence>
<reference evidence="3 4" key="1">
    <citation type="submission" date="2013-05" db="EMBL/GenBank/DDBJ databases">
        <title>Drechslerella stenobrocha genome reveals carnivorous origination and mechanical trapping mechanism of predatory fungi.</title>
        <authorList>
            <person name="Liu X."/>
            <person name="Zhang W."/>
            <person name="Liu K."/>
        </authorList>
    </citation>
    <scope>NUCLEOTIDE SEQUENCE [LARGE SCALE GENOMIC DNA]</scope>
    <source>
        <strain evidence="3 4">248</strain>
    </source>
</reference>
<evidence type="ECO:0000313" key="4">
    <source>
        <dbReference type="Proteomes" id="UP000024837"/>
    </source>
</evidence>
<organism evidence="3 4">
    <name type="scientific">Drechslerella stenobrocha 248</name>
    <dbReference type="NCBI Taxonomy" id="1043628"/>
    <lineage>
        <taxon>Eukaryota</taxon>
        <taxon>Fungi</taxon>
        <taxon>Dikarya</taxon>
        <taxon>Ascomycota</taxon>
        <taxon>Pezizomycotina</taxon>
        <taxon>Orbiliomycetes</taxon>
        <taxon>Orbiliales</taxon>
        <taxon>Orbiliaceae</taxon>
        <taxon>Drechslerella</taxon>
    </lineage>
</organism>
<keyword evidence="4" id="KW-1185">Reference proteome</keyword>
<dbReference type="EMBL" id="KI966421">
    <property type="protein sequence ID" value="EWC46107.1"/>
    <property type="molecule type" value="Genomic_DNA"/>
</dbReference>
<evidence type="ECO:0000256" key="1">
    <source>
        <dbReference type="SAM" id="MobiDB-lite"/>
    </source>
</evidence>
<dbReference type="InterPro" id="IPR024983">
    <property type="entry name" value="CHAT_dom"/>
</dbReference>
<dbReference type="OrthoDB" id="9991317at2759"/>
<feature type="domain" description="CHAT" evidence="2">
    <location>
        <begin position="1047"/>
        <end position="1373"/>
    </location>
</feature>
<evidence type="ECO:0000259" key="2">
    <source>
        <dbReference type="Pfam" id="PF12770"/>
    </source>
</evidence>
<dbReference type="SUPFAM" id="SSF48452">
    <property type="entry name" value="TPR-like"/>
    <property type="match status" value="1"/>
</dbReference>
<feature type="region of interest" description="Disordered" evidence="1">
    <location>
        <begin position="69"/>
        <end position="138"/>
    </location>
</feature>
<sequence>MSGLLYPDRARGSIMEGSHTLSEPDAQGALKRKRLLDEKIVEHRTIRRLRIQLEREESTIESEIKHLGGHIESLEGTSESATPSCDITPRLDRNDDQPVSSSSSNQTTSQDKGKATKPTTTEDIIGATKPEDDEEIPKILPRQVDGGQILTGLQDALKALVVLANNHGFIKGGATAELGSSSSKTIRIDNLEMGFYQNLDIPDDEIELIEGEKEVLLGLAETLEENTDPAFEEARLISHVYFGLFLQTGAMEDVQKAIENATTSLAKAYPNSPDHESCLKNLIVMLMRKYYCTESLADLNTAIDHAEQMARQHPYELEAKLCDLAKMKFLKRTRTGSKHAYEKICLEIGQDPGPAAGPSGVEEKPTLVEVDGEKPEADSTKDLDTAILRAEQSITVGVDDCPMTRAQKLNGIVLLLQERFGRTGNLSDIDLAIQKSQQTVNLSPEPAAKAAAMNNLAQLFLSKFHHTDNLDDLQIAIQTSEEAVETMPDNHHNKTIAYFSLGKCLFYKSIRTNKPSDANASIHMARRSLETAGPDLDTTAQASLLADCIHVKFEHFGNLDEVDDAIRQLEDILRASPDSQARASLLRGISKLLRARFMRTFNLDDLHIAIRNYEEEIALFPSNRKDPILLTEMAQCFRFKFMSTSNPKDIDSAIEKGEAAAAVLPRSGYEAASILSNLALAFNDRYSVSGNQDDLLSAVKYFDQSLALLPMNDHNRAFILNGLALAYQQKYDHSNDLNDLDKHIRYAKDSVAATARNHRYMATHMYLLALGYERRLLRTGRASDLAMALKFFMQSVDSVNTQPTQQAMSARHAARLLVLGGRWAEMDRMATIVVDILPKLAHRHLGQTDRQKALRGFSGSAEMAACAAVEAGKGAYRAVELLELGRGIISGLRFGTRVGMTKLKLHNRELAERFERYRDVLDAPAPEILDPTAENSSLALQQTNRRHEANFGLNKTIDEIRSLPEFENFLRPAQADEMMAAASHGPIVFVNVCVLCHAFIIERNAIRSIPLPDLLEHDIDEKAKLLRSIRSSYKNSAEDIEQMFGILAWLWDAAVHPILNALGFLTTPENGELPRIWWIPTGKLSFLPLHAAGHHSASSTESALDKVVSSYSSSIQALLYSRRNAQEYPRSASGEALLVSMGQTPKQSDLDFAEKEVDMLQTLLENKIQTVKLNEPCTNEVVECLKTCKIFHFAGHGEANQTDPSKSSLLLKDWQANPLTVERLIQLDFRQSSPWLAYLSACSTSDGSARNLGDESMHVATACQIAGFQHVVGSLWEISDRHSVDAAEEIYKTIAGDLADGENRVALGVHRAAKRLRDSTLMRYRRRAANSRASDESAGRGLRQAKLVRQVPDDEDEHEVSDPLVWAAYIHIGL</sequence>
<gene>
    <name evidence="3" type="ORF">DRE_04681</name>
</gene>
<proteinExistence type="predicted"/>
<dbReference type="Pfam" id="PF12770">
    <property type="entry name" value="CHAT"/>
    <property type="match status" value="1"/>
</dbReference>